<dbReference type="GO" id="GO:0004252">
    <property type="term" value="F:serine-type endopeptidase activity"/>
    <property type="evidence" value="ECO:0007669"/>
    <property type="project" value="InterPro"/>
</dbReference>
<evidence type="ECO:0000259" key="2">
    <source>
        <dbReference type="PROSITE" id="PS51787"/>
    </source>
</evidence>
<dbReference type="OrthoDB" id="2411602at2759"/>
<dbReference type="InterPro" id="IPR027065">
    <property type="entry name" value="Lon_Prtase"/>
</dbReference>
<dbReference type="GO" id="GO:0005524">
    <property type="term" value="F:ATP binding"/>
    <property type="evidence" value="ECO:0007669"/>
    <property type="project" value="InterPro"/>
</dbReference>
<evidence type="ECO:0000256" key="1">
    <source>
        <dbReference type="SAM" id="MobiDB-lite"/>
    </source>
</evidence>
<feature type="domain" description="Lon N-terminal" evidence="2">
    <location>
        <begin position="97"/>
        <end position="271"/>
    </location>
</feature>
<feature type="region of interest" description="Disordered" evidence="1">
    <location>
        <begin position="53"/>
        <end position="73"/>
    </location>
</feature>
<dbReference type="GO" id="GO:0004176">
    <property type="term" value="F:ATP-dependent peptidase activity"/>
    <property type="evidence" value="ECO:0007669"/>
    <property type="project" value="InterPro"/>
</dbReference>
<dbReference type="GO" id="GO:0051131">
    <property type="term" value="P:chaperone-mediated protein complex assembly"/>
    <property type="evidence" value="ECO:0007669"/>
    <property type="project" value="TreeGrafter"/>
</dbReference>
<dbReference type="PANTHER" id="PTHR43718:SF2">
    <property type="entry name" value="LON PROTEASE HOMOLOG, MITOCHONDRIAL"/>
    <property type="match status" value="1"/>
</dbReference>
<keyword evidence="4" id="KW-1185">Reference proteome</keyword>
<dbReference type="PANTHER" id="PTHR43718">
    <property type="entry name" value="LON PROTEASE"/>
    <property type="match status" value="1"/>
</dbReference>
<dbReference type="InterPro" id="IPR046336">
    <property type="entry name" value="Lon_prtase_N_sf"/>
</dbReference>
<dbReference type="GO" id="GO:0006515">
    <property type="term" value="P:protein quality control for misfolded or incompletely synthesized proteins"/>
    <property type="evidence" value="ECO:0007669"/>
    <property type="project" value="TreeGrafter"/>
</dbReference>
<dbReference type="GO" id="GO:0007005">
    <property type="term" value="P:mitochondrion organization"/>
    <property type="evidence" value="ECO:0007669"/>
    <property type="project" value="TreeGrafter"/>
</dbReference>
<keyword evidence="3" id="KW-0378">Hydrolase</keyword>
<dbReference type="PROSITE" id="PS51787">
    <property type="entry name" value="LON_N"/>
    <property type="match status" value="1"/>
</dbReference>
<gene>
    <name evidence="3" type="ORF">Mgra_00003141</name>
</gene>
<protein>
    <submittedName>
        <fullName evidence="3">Lon protease-like protein</fullName>
    </submittedName>
</protein>
<dbReference type="InterPro" id="IPR015947">
    <property type="entry name" value="PUA-like_sf"/>
</dbReference>
<proteinExistence type="predicted"/>
<reference evidence="3" key="1">
    <citation type="journal article" date="2020" name="Ecol. Evol.">
        <title>Genome structure and content of the rice root-knot nematode (Meloidogyne graminicola).</title>
        <authorList>
            <person name="Phan N.T."/>
            <person name="Danchin E.G.J."/>
            <person name="Klopp C."/>
            <person name="Perfus-Barbeoch L."/>
            <person name="Kozlowski D.K."/>
            <person name="Koutsovoulos G.D."/>
            <person name="Lopez-Roques C."/>
            <person name="Bouchez O."/>
            <person name="Zahm M."/>
            <person name="Besnard G."/>
            <person name="Bellafiore S."/>
        </authorList>
    </citation>
    <scope>NUCLEOTIDE SEQUENCE</scope>
    <source>
        <strain evidence="3">VN-18</strain>
    </source>
</reference>
<accession>A0A8S9ZVU5</accession>
<organism evidence="3 4">
    <name type="scientific">Meloidogyne graminicola</name>
    <dbReference type="NCBI Taxonomy" id="189291"/>
    <lineage>
        <taxon>Eukaryota</taxon>
        <taxon>Metazoa</taxon>
        <taxon>Ecdysozoa</taxon>
        <taxon>Nematoda</taxon>
        <taxon>Chromadorea</taxon>
        <taxon>Rhabditida</taxon>
        <taxon>Tylenchina</taxon>
        <taxon>Tylenchomorpha</taxon>
        <taxon>Tylenchoidea</taxon>
        <taxon>Meloidogynidae</taxon>
        <taxon>Meloidogyninae</taxon>
        <taxon>Meloidogyne</taxon>
    </lineage>
</organism>
<comment type="caution">
    <text evidence="3">The sequence shown here is derived from an EMBL/GenBank/DDBJ whole genome shotgun (WGS) entry which is preliminary data.</text>
</comment>
<dbReference type="SUPFAM" id="SSF88697">
    <property type="entry name" value="PUA domain-like"/>
    <property type="match status" value="1"/>
</dbReference>
<dbReference type="AlphaFoldDB" id="A0A8S9ZVU5"/>
<evidence type="ECO:0000313" key="4">
    <source>
        <dbReference type="Proteomes" id="UP000605970"/>
    </source>
</evidence>
<evidence type="ECO:0000313" key="3">
    <source>
        <dbReference type="EMBL" id="KAF7637396.1"/>
    </source>
</evidence>
<dbReference type="Proteomes" id="UP000605970">
    <property type="component" value="Unassembled WGS sequence"/>
</dbReference>
<name>A0A8S9ZVU5_9BILA</name>
<dbReference type="Gene3D" id="2.30.130.40">
    <property type="entry name" value="LON domain-like"/>
    <property type="match status" value="1"/>
</dbReference>
<dbReference type="Pfam" id="PF02190">
    <property type="entry name" value="LON_substr_bdg"/>
    <property type="match status" value="1"/>
</dbReference>
<keyword evidence="3" id="KW-0645">Protease</keyword>
<dbReference type="InterPro" id="IPR003111">
    <property type="entry name" value="Lon_prtase_N"/>
</dbReference>
<dbReference type="GO" id="GO:0003697">
    <property type="term" value="F:single-stranded DNA binding"/>
    <property type="evidence" value="ECO:0007669"/>
    <property type="project" value="TreeGrafter"/>
</dbReference>
<dbReference type="GO" id="GO:0005759">
    <property type="term" value="C:mitochondrial matrix"/>
    <property type="evidence" value="ECO:0007669"/>
    <property type="project" value="TreeGrafter"/>
</dbReference>
<dbReference type="EMBL" id="JABEBT010000020">
    <property type="protein sequence ID" value="KAF7637396.1"/>
    <property type="molecule type" value="Genomic_DNA"/>
</dbReference>
<sequence>MPLSYALNAYARLGGLLLRTRPSCSLHFCKKHLYSPTKVTFWISRGYCSSSIDDNDDQSSKNSNEEQPPTDLSSNELVLFNDSSPMQFKIPENLPDVPIVAINRYPFFPGFIKKVDLKQNESLMNLIKSKARQKLPYVGLFVKKNPDQIAVVFSDKSEAVPSISHLYTVGTFAHIFEMRDHEGRMLELILNSHRRIRILQPLEPSLDFSKGNGRRKILGVNRKTNLKIKKEETPPEEEQPQQPPEKLIIYARTENVVDNIPAQISIEIKLG</sequence>